<dbReference type="OrthoDB" id="941956at2"/>
<dbReference type="RefSeq" id="WP_025606413.1">
    <property type="nucleotide sequence ID" value="NZ_CP021235.1"/>
</dbReference>
<evidence type="ECO:0000313" key="3">
    <source>
        <dbReference type="EMBL" id="ARS35519.1"/>
    </source>
</evidence>
<sequence>MKNIFIKSFAVLSAGLMLGSCEENAIEDFNEPASTGAYIKFVHAAPDAPAVNYYLGSTKISAVPANTAGEVQGIVFTGGNSIFPSTYGYANVAAGNQTLQALGLNNAVVASSSPTLADGEFYTVYLLGESSFENYVVEDEVPALDYSKAYLRFVNILQDDTHEIDAVLVKEATSESAEQRIPLGDNVAFKEHSEYVAFEPNGSYVVEFTVDGETTVLQATSSFSPIAGRVYSLVLRGDQDTSFGTNLYRDR</sequence>
<feature type="domain" description="DUF4397" evidence="2">
    <location>
        <begin position="37"/>
        <end position="156"/>
    </location>
</feature>
<evidence type="ECO:0000256" key="1">
    <source>
        <dbReference type="SAM" id="SignalP"/>
    </source>
</evidence>
<dbReference type="STRING" id="709015.GCA_000472485_01763"/>
<feature type="signal peptide" evidence="1">
    <location>
        <begin position="1"/>
        <end position="25"/>
    </location>
</feature>
<dbReference type="KEGG" id="pact:CA264_08760"/>
<dbReference type="PROSITE" id="PS51257">
    <property type="entry name" value="PROKAR_LIPOPROTEIN"/>
    <property type="match status" value="1"/>
</dbReference>
<proteinExistence type="predicted"/>
<feature type="chain" id="PRO_5010984636" description="DUF4397 domain-containing protein" evidence="1">
    <location>
        <begin position="26"/>
        <end position="251"/>
    </location>
</feature>
<dbReference type="InterPro" id="IPR025510">
    <property type="entry name" value="DUF4397"/>
</dbReference>
<dbReference type="Pfam" id="PF14344">
    <property type="entry name" value="DUF4397"/>
    <property type="match status" value="1"/>
</dbReference>
<keyword evidence="4" id="KW-1185">Reference proteome</keyword>
<keyword evidence="1" id="KW-0732">Signal</keyword>
<name>A0A1X9YRM1_9BACT</name>
<dbReference type="Proteomes" id="UP000266292">
    <property type="component" value="Chromosome"/>
</dbReference>
<reference evidence="4" key="1">
    <citation type="submission" date="2017-05" db="EMBL/GenBank/DDBJ databases">
        <authorList>
            <person name="Ray J."/>
            <person name="Price M."/>
            <person name="Deutschbauer A."/>
        </authorList>
    </citation>
    <scope>NUCLEOTIDE SEQUENCE [LARGE SCALE GENOMIC DNA]</scope>
    <source>
        <strain evidence="4">DSM 19842</strain>
    </source>
</reference>
<evidence type="ECO:0000259" key="2">
    <source>
        <dbReference type="Pfam" id="PF14344"/>
    </source>
</evidence>
<accession>A0A1X9YRM1</accession>
<dbReference type="EMBL" id="CP021235">
    <property type="protein sequence ID" value="ARS35519.1"/>
    <property type="molecule type" value="Genomic_DNA"/>
</dbReference>
<evidence type="ECO:0000313" key="4">
    <source>
        <dbReference type="Proteomes" id="UP000266292"/>
    </source>
</evidence>
<organism evidence="3 4">
    <name type="scientific">Pontibacter actiniarum</name>
    <dbReference type="NCBI Taxonomy" id="323450"/>
    <lineage>
        <taxon>Bacteria</taxon>
        <taxon>Pseudomonadati</taxon>
        <taxon>Bacteroidota</taxon>
        <taxon>Cytophagia</taxon>
        <taxon>Cytophagales</taxon>
        <taxon>Hymenobacteraceae</taxon>
        <taxon>Pontibacter</taxon>
    </lineage>
</organism>
<dbReference type="AlphaFoldDB" id="A0A1X9YRM1"/>
<protein>
    <recommendedName>
        <fullName evidence="2">DUF4397 domain-containing protein</fullName>
    </recommendedName>
</protein>
<gene>
    <name evidence="3" type="ORF">CA264_08760</name>
</gene>